<dbReference type="InterPro" id="IPR037608">
    <property type="entry name" value="STIM1/2"/>
</dbReference>
<dbReference type="PANTHER" id="PTHR15136">
    <property type="entry name" value="STROMAL INTERACTION MOLECULE HOMOLOG"/>
    <property type="match status" value="1"/>
</dbReference>
<feature type="domain" description="STIM1/2 Orai1-activating region" evidence="15">
    <location>
        <begin position="234"/>
        <end position="328"/>
    </location>
</feature>
<accession>A0A915MZV0</accession>
<evidence type="ECO:0000313" key="17">
    <source>
        <dbReference type="Proteomes" id="UP000887561"/>
    </source>
</evidence>
<keyword evidence="7" id="KW-0106">Calcium</keyword>
<name>A0A915MZV0_MELJA</name>
<feature type="domain" description="STIM1/2 EF-hand" evidence="16">
    <location>
        <begin position="21"/>
        <end position="98"/>
    </location>
</feature>
<reference evidence="18" key="1">
    <citation type="submission" date="2022-11" db="UniProtKB">
        <authorList>
            <consortium name="WormBaseParasite"/>
        </authorList>
    </citation>
    <scope>IDENTIFICATION</scope>
</reference>
<keyword evidence="2" id="KW-0813">Transport</keyword>
<feature type="compositionally biased region" description="Low complexity" evidence="12">
    <location>
        <begin position="411"/>
        <end position="423"/>
    </location>
</feature>
<keyword evidence="5" id="KW-0479">Metal-binding</keyword>
<keyword evidence="8" id="KW-1133">Transmembrane helix</keyword>
<dbReference type="PANTHER" id="PTHR15136:SF5">
    <property type="entry name" value="STROMAL INTERACTION MOLECULE HOMOLOG"/>
    <property type="match status" value="1"/>
</dbReference>
<dbReference type="CDD" id="cd11722">
    <property type="entry name" value="SOAR"/>
    <property type="match status" value="1"/>
</dbReference>
<dbReference type="GO" id="GO:0005509">
    <property type="term" value="F:calcium ion binding"/>
    <property type="evidence" value="ECO:0007669"/>
    <property type="project" value="TreeGrafter"/>
</dbReference>
<protein>
    <submittedName>
        <fullName evidence="18">SAM domain-containing protein</fullName>
    </submittedName>
</protein>
<proteinExistence type="predicted"/>
<feature type="chain" id="PRO_5037134047" evidence="13">
    <location>
        <begin position="17"/>
        <end position="444"/>
    </location>
</feature>
<sequence length="444" mass="51142">MFLLLVTILQLFFISAKLDKMTKNIQITSEDEKLRDQEGYLAIKAIHGVLDNDQSGSIERYESADVDLKFGESEREKREKAFHGNDESITVDDLWDAWFQSDVREWGEKQVIDWLVNGVKLPQYVNNFMREGITGIDFPSLLIIFKAYKNRAKKQMEELSTRLSKLRDMETDFEGVHQQQKFEEENKVQQQQPTEDSNGENPVLDFENEQKLLGVGGGDLSIGGMDGGEHFFFLQTLLRRTYEIESAYLDKQRTDCLLEMREAMELVDKMRKKQSSIVNSLKLATGATSGTDDIDTKIFSLKARMEKIKQGIEELVQRWMKIESLCGVVQSLETNPIMGIKQLERMRQPQLQQQPQLHNNTSLDEYPPTTITNGGEIQHHENDPHFNFGYKQQPPPTTNSSSFTRPLSRQSASTSLLSVDSSLPTKTKRNRFKQLFRRKSKIQN</sequence>
<dbReference type="GO" id="GO:0002115">
    <property type="term" value="P:store-operated calcium entry"/>
    <property type="evidence" value="ECO:0007669"/>
    <property type="project" value="TreeGrafter"/>
</dbReference>
<feature type="domain" description="SAM" evidence="14">
    <location>
        <begin position="105"/>
        <end position="137"/>
    </location>
</feature>
<dbReference type="InterPro" id="IPR001660">
    <property type="entry name" value="SAM"/>
</dbReference>
<evidence type="ECO:0000313" key="18">
    <source>
        <dbReference type="WBParaSite" id="scaffold692_cov196.g1597"/>
    </source>
</evidence>
<evidence type="ECO:0000256" key="7">
    <source>
        <dbReference type="ARBA" id="ARBA00022837"/>
    </source>
</evidence>
<keyword evidence="11" id="KW-0472">Membrane</keyword>
<feature type="region of interest" description="Disordered" evidence="12">
    <location>
        <begin position="347"/>
        <end position="428"/>
    </location>
</feature>
<evidence type="ECO:0000256" key="13">
    <source>
        <dbReference type="SAM" id="SignalP"/>
    </source>
</evidence>
<dbReference type="Pfam" id="PF16533">
    <property type="entry name" value="SOAR"/>
    <property type="match status" value="1"/>
</dbReference>
<evidence type="ECO:0000259" key="15">
    <source>
        <dbReference type="Pfam" id="PF16533"/>
    </source>
</evidence>
<evidence type="ECO:0000256" key="6">
    <source>
        <dbReference type="ARBA" id="ARBA00022729"/>
    </source>
</evidence>
<dbReference type="Gene3D" id="1.10.150.50">
    <property type="entry name" value="Transcription Factor, Ets-1"/>
    <property type="match status" value="1"/>
</dbReference>
<dbReference type="Gene3D" id="1.10.238.180">
    <property type="match status" value="1"/>
</dbReference>
<dbReference type="GO" id="GO:0005246">
    <property type="term" value="F:calcium channel regulator activity"/>
    <property type="evidence" value="ECO:0007669"/>
    <property type="project" value="InterPro"/>
</dbReference>
<keyword evidence="4" id="KW-0812">Transmembrane</keyword>
<dbReference type="Pfam" id="PF07647">
    <property type="entry name" value="SAM_2"/>
    <property type="match status" value="1"/>
</dbReference>
<dbReference type="GO" id="GO:0005886">
    <property type="term" value="C:plasma membrane"/>
    <property type="evidence" value="ECO:0007669"/>
    <property type="project" value="TreeGrafter"/>
</dbReference>
<keyword evidence="9" id="KW-0175">Coiled coil</keyword>
<keyword evidence="6 13" id="KW-0732">Signal</keyword>
<keyword evidence="17" id="KW-1185">Reference proteome</keyword>
<dbReference type="AlphaFoldDB" id="A0A915MZV0"/>
<evidence type="ECO:0000256" key="3">
    <source>
        <dbReference type="ARBA" id="ARBA00022568"/>
    </source>
</evidence>
<feature type="region of interest" description="Disordered" evidence="12">
    <location>
        <begin position="174"/>
        <end position="203"/>
    </location>
</feature>
<dbReference type="InterPro" id="IPR057835">
    <property type="entry name" value="EF-hand_STIM1/2"/>
</dbReference>
<dbReference type="InterPro" id="IPR013761">
    <property type="entry name" value="SAM/pointed_sf"/>
</dbReference>
<evidence type="ECO:0000259" key="14">
    <source>
        <dbReference type="Pfam" id="PF07647"/>
    </source>
</evidence>
<feature type="compositionally biased region" description="Polar residues" evidence="12">
    <location>
        <begin position="188"/>
        <end position="200"/>
    </location>
</feature>
<evidence type="ECO:0000256" key="12">
    <source>
        <dbReference type="SAM" id="MobiDB-lite"/>
    </source>
</evidence>
<dbReference type="SUPFAM" id="SSF47769">
    <property type="entry name" value="SAM/Pointed domain"/>
    <property type="match status" value="1"/>
</dbReference>
<evidence type="ECO:0000256" key="11">
    <source>
        <dbReference type="ARBA" id="ARBA00023136"/>
    </source>
</evidence>
<evidence type="ECO:0000256" key="5">
    <source>
        <dbReference type="ARBA" id="ARBA00022723"/>
    </source>
</evidence>
<dbReference type="Pfam" id="PF25578">
    <property type="entry name" value="EF-hand_STIM1"/>
    <property type="match status" value="1"/>
</dbReference>
<evidence type="ECO:0000256" key="4">
    <source>
        <dbReference type="ARBA" id="ARBA00022692"/>
    </source>
</evidence>
<dbReference type="Gene3D" id="1.10.287.3550">
    <property type="match status" value="1"/>
</dbReference>
<comment type="subcellular location">
    <subcellularLocation>
        <location evidence="1">Membrane</location>
        <topology evidence="1">Single-pass type I membrane protein</topology>
    </subcellularLocation>
</comment>
<feature type="compositionally biased region" description="Polar residues" evidence="12">
    <location>
        <begin position="398"/>
        <end position="410"/>
    </location>
</feature>
<dbReference type="GO" id="GO:0051049">
    <property type="term" value="P:regulation of transport"/>
    <property type="evidence" value="ECO:0007669"/>
    <property type="project" value="UniProtKB-ARBA"/>
</dbReference>
<evidence type="ECO:0000256" key="2">
    <source>
        <dbReference type="ARBA" id="ARBA00022448"/>
    </source>
</evidence>
<feature type="compositionally biased region" description="Polar residues" evidence="12">
    <location>
        <begin position="358"/>
        <end position="375"/>
    </location>
</feature>
<organism evidence="17 18">
    <name type="scientific">Meloidogyne javanica</name>
    <name type="common">Root-knot nematode worm</name>
    <dbReference type="NCBI Taxonomy" id="6303"/>
    <lineage>
        <taxon>Eukaryota</taxon>
        <taxon>Metazoa</taxon>
        <taxon>Ecdysozoa</taxon>
        <taxon>Nematoda</taxon>
        <taxon>Chromadorea</taxon>
        <taxon>Rhabditida</taxon>
        <taxon>Tylenchina</taxon>
        <taxon>Tylenchomorpha</taxon>
        <taxon>Tylenchoidea</taxon>
        <taxon>Meloidogynidae</taxon>
        <taxon>Meloidogyninae</taxon>
        <taxon>Meloidogyne</taxon>
        <taxon>Meloidogyne incognita group</taxon>
    </lineage>
</organism>
<feature type="signal peptide" evidence="13">
    <location>
        <begin position="1"/>
        <end position="16"/>
    </location>
</feature>
<keyword evidence="3" id="KW-0109">Calcium transport</keyword>
<keyword evidence="10" id="KW-0406">Ion transport</keyword>
<dbReference type="GO" id="GO:0006874">
    <property type="term" value="P:intracellular calcium ion homeostasis"/>
    <property type="evidence" value="ECO:0007669"/>
    <property type="project" value="TreeGrafter"/>
</dbReference>
<feature type="compositionally biased region" description="Low complexity" evidence="12">
    <location>
        <begin position="348"/>
        <end position="357"/>
    </location>
</feature>
<dbReference type="Proteomes" id="UP000887561">
    <property type="component" value="Unplaced"/>
</dbReference>
<dbReference type="WBParaSite" id="scaffold692_cov196.g1597">
    <property type="protein sequence ID" value="scaffold692_cov196.g1597"/>
    <property type="gene ID" value="scaffold692_cov196.g1597"/>
</dbReference>
<evidence type="ECO:0000256" key="9">
    <source>
        <dbReference type="ARBA" id="ARBA00023054"/>
    </source>
</evidence>
<evidence type="ECO:0000256" key="1">
    <source>
        <dbReference type="ARBA" id="ARBA00004479"/>
    </source>
</evidence>
<dbReference type="GO" id="GO:0005783">
    <property type="term" value="C:endoplasmic reticulum"/>
    <property type="evidence" value="ECO:0007669"/>
    <property type="project" value="TreeGrafter"/>
</dbReference>
<evidence type="ECO:0000256" key="10">
    <source>
        <dbReference type="ARBA" id="ARBA00023065"/>
    </source>
</evidence>
<evidence type="ECO:0000259" key="16">
    <source>
        <dbReference type="Pfam" id="PF25578"/>
    </source>
</evidence>
<evidence type="ECO:0000256" key="8">
    <source>
        <dbReference type="ARBA" id="ARBA00022989"/>
    </source>
</evidence>
<dbReference type="InterPro" id="IPR032393">
    <property type="entry name" value="SOAR_STIM1/2"/>
</dbReference>